<keyword evidence="2" id="KW-0479">Metal-binding</keyword>
<comment type="similarity">
    <text evidence="1 2">Belongs to the cytochrome P450 family.</text>
</comment>
<dbReference type="Proteomes" id="UP001501020">
    <property type="component" value="Unassembled WGS sequence"/>
</dbReference>
<keyword evidence="2" id="KW-0503">Monooxygenase</keyword>
<keyword evidence="2" id="KW-0560">Oxidoreductase</keyword>
<dbReference type="EMBL" id="BAAAMR010000043">
    <property type="protein sequence ID" value="GAA2146263.1"/>
    <property type="molecule type" value="Genomic_DNA"/>
</dbReference>
<keyword evidence="4" id="KW-1185">Reference proteome</keyword>
<name>A0ABP5LFD7_9ACTN</name>
<comment type="caution">
    <text evidence="3">The sequence shown here is derived from an EMBL/GenBank/DDBJ whole genome shotgun (WGS) entry which is preliminary data.</text>
</comment>
<evidence type="ECO:0000313" key="3">
    <source>
        <dbReference type="EMBL" id="GAA2146263.1"/>
    </source>
</evidence>
<keyword evidence="2" id="KW-0408">Iron</keyword>
<proteinExistence type="inferred from homology"/>
<dbReference type="Pfam" id="PF00067">
    <property type="entry name" value="p450"/>
    <property type="match status" value="1"/>
</dbReference>
<evidence type="ECO:0000256" key="1">
    <source>
        <dbReference type="ARBA" id="ARBA00010617"/>
    </source>
</evidence>
<dbReference type="InterPro" id="IPR002397">
    <property type="entry name" value="Cyt_P450_B"/>
</dbReference>
<organism evidence="3 4">
    <name type="scientific">Actinomadura napierensis</name>
    <dbReference type="NCBI Taxonomy" id="267854"/>
    <lineage>
        <taxon>Bacteria</taxon>
        <taxon>Bacillati</taxon>
        <taxon>Actinomycetota</taxon>
        <taxon>Actinomycetes</taxon>
        <taxon>Streptosporangiales</taxon>
        <taxon>Thermomonosporaceae</taxon>
        <taxon>Actinomadura</taxon>
    </lineage>
</organism>
<dbReference type="PROSITE" id="PS00086">
    <property type="entry name" value="CYTOCHROME_P450"/>
    <property type="match status" value="1"/>
</dbReference>
<protein>
    <submittedName>
        <fullName evidence="3">Cytochrome P450</fullName>
    </submittedName>
</protein>
<dbReference type="InterPro" id="IPR036396">
    <property type="entry name" value="Cyt_P450_sf"/>
</dbReference>
<dbReference type="PANTHER" id="PTHR46696:SF1">
    <property type="entry name" value="CYTOCHROME P450 YJIB-RELATED"/>
    <property type="match status" value="1"/>
</dbReference>
<evidence type="ECO:0000256" key="2">
    <source>
        <dbReference type="RuleBase" id="RU000461"/>
    </source>
</evidence>
<dbReference type="InterPro" id="IPR017972">
    <property type="entry name" value="Cyt_P450_CS"/>
</dbReference>
<dbReference type="PANTHER" id="PTHR46696">
    <property type="entry name" value="P450, PUTATIVE (EUROFUNG)-RELATED"/>
    <property type="match status" value="1"/>
</dbReference>
<dbReference type="SUPFAM" id="SSF48264">
    <property type="entry name" value="Cytochrome P450"/>
    <property type="match status" value="1"/>
</dbReference>
<dbReference type="RefSeq" id="WP_344270915.1">
    <property type="nucleotide sequence ID" value="NZ_BAAAMR010000043.1"/>
</dbReference>
<dbReference type="PRINTS" id="PR00359">
    <property type="entry name" value="BP450"/>
</dbReference>
<sequence length="364" mass="39211">MRAETMSTGAPARPVAWDEEQGAWRVTGFDEASAVLRGEGWSSDPRRLPFAPRELAEFPPGVLLFMDPPDHTRVRRLLGPAFTPRAVEALRPRVAGIADAVLRGLGGEADLLRDVAYLVPVAVIAELLDVGDEGAALLLDLTPDLVRMLEIDADGEALLAAAKAATELMMFLTPLLAERRARPGGDFISAMLAVPGGLSLDEIAATCVLLLAAGHETTANLIANATLTLLRDPSQRHRLHADPGRAVEEFLRAEGPIKQVVRTALTDQEIAGHRVRAGQAVRVDIREANRSLGPLDLAREPVPHLAFGGGLHFCLGAALARMEAAETLPRVFTVFPDMVLRDHHWRDSTTFHALADLRVSGLPD</sequence>
<keyword evidence="2" id="KW-0349">Heme</keyword>
<evidence type="ECO:0000313" key="4">
    <source>
        <dbReference type="Proteomes" id="UP001501020"/>
    </source>
</evidence>
<reference evidence="4" key="1">
    <citation type="journal article" date="2019" name="Int. J. Syst. Evol. Microbiol.">
        <title>The Global Catalogue of Microorganisms (GCM) 10K type strain sequencing project: providing services to taxonomists for standard genome sequencing and annotation.</title>
        <authorList>
            <consortium name="The Broad Institute Genomics Platform"/>
            <consortium name="The Broad Institute Genome Sequencing Center for Infectious Disease"/>
            <person name="Wu L."/>
            <person name="Ma J."/>
        </authorList>
    </citation>
    <scope>NUCLEOTIDE SEQUENCE [LARGE SCALE GENOMIC DNA]</scope>
    <source>
        <strain evidence="4">JCM 13850</strain>
    </source>
</reference>
<accession>A0ABP5LFD7</accession>
<dbReference type="Gene3D" id="1.10.630.10">
    <property type="entry name" value="Cytochrome P450"/>
    <property type="match status" value="1"/>
</dbReference>
<gene>
    <name evidence="3" type="ORF">GCM10009727_47410</name>
</gene>
<dbReference type="InterPro" id="IPR001128">
    <property type="entry name" value="Cyt_P450"/>
</dbReference>